<name>A0ACD5U430_AVESA</name>
<reference evidence="1" key="2">
    <citation type="submission" date="2025-09" db="UniProtKB">
        <authorList>
            <consortium name="EnsemblPlants"/>
        </authorList>
    </citation>
    <scope>IDENTIFICATION</scope>
</reference>
<evidence type="ECO:0000313" key="2">
    <source>
        <dbReference type="Proteomes" id="UP001732700"/>
    </source>
</evidence>
<reference evidence="1" key="1">
    <citation type="submission" date="2021-05" db="EMBL/GenBank/DDBJ databases">
        <authorList>
            <person name="Scholz U."/>
            <person name="Mascher M."/>
            <person name="Fiebig A."/>
        </authorList>
    </citation>
    <scope>NUCLEOTIDE SEQUENCE [LARGE SCALE GENOMIC DNA]</scope>
</reference>
<sequence>MVDLSNSSTMSIPAMEISRSPLLPMAPADANATESKNTTDVLDLWRLKKEIPAPFVWPQQDTHPSSTTKELDVPVVDVGSALRDAAGMRHAASQVASACASHGFFQVTGHGVDPALARAALDGAADFFRLPLATKQRARRVPGTVIGYASAHVDRFAAKLPWKETLSFGHHHHHHHDGAGGGNSHLVEDYFTSNLGGSFKHLGEVYQKYCEAMEEVSLAIMEVLGVSLGLGRGYYRDFFADGSSIMRCNYYPSCPEPERTLGTGPHCDPTALTILLQDGAVDGLQVLVDGAWRSVRPKPGELVVNIGDTFMALSNGRYKSCLHRAVVHREQERRSLAYFLCPRHDRLVRPPPSPSPAPAPRLYPDFTWADLMRFTQRHYRADTRTLDAFARWLGPQSCSDPPSTNGPAKAQEIV</sequence>
<dbReference type="EnsemblPlants" id="AVESA.00010b.r2.1DG0173730.1">
    <property type="protein sequence ID" value="AVESA.00010b.r2.1DG0173730.1.CDS"/>
    <property type="gene ID" value="AVESA.00010b.r2.1DG0173730"/>
</dbReference>
<accession>A0ACD5U430</accession>
<proteinExistence type="predicted"/>
<evidence type="ECO:0000313" key="1">
    <source>
        <dbReference type="EnsemblPlants" id="AVESA.00010b.r2.1DG0173730.1.CDS"/>
    </source>
</evidence>
<keyword evidence="2" id="KW-1185">Reference proteome</keyword>
<organism evidence="1 2">
    <name type="scientific">Avena sativa</name>
    <name type="common">Oat</name>
    <dbReference type="NCBI Taxonomy" id="4498"/>
    <lineage>
        <taxon>Eukaryota</taxon>
        <taxon>Viridiplantae</taxon>
        <taxon>Streptophyta</taxon>
        <taxon>Embryophyta</taxon>
        <taxon>Tracheophyta</taxon>
        <taxon>Spermatophyta</taxon>
        <taxon>Magnoliopsida</taxon>
        <taxon>Liliopsida</taxon>
        <taxon>Poales</taxon>
        <taxon>Poaceae</taxon>
        <taxon>BOP clade</taxon>
        <taxon>Pooideae</taxon>
        <taxon>Poodae</taxon>
        <taxon>Poeae</taxon>
        <taxon>Poeae Chloroplast Group 1 (Aveneae type)</taxon>
        <taxon>Aveninae</taxon>
        <taxon>Avena</taxon>
    </lineage>
</organism>
<dbReference type="Proteomes" id="UP001732700">
    <property type="component" value="Chromosome 1D"/>
</dbReference>
<protein>
    <submittedName>
        <fullName evidence="1">Uncharacterized protein</fullName>
    </submittedName>
</protein>